<dbReference type="PROSITE" id="PS51195">
    <property type="entry name" value="Q_MOTIF"/>
    <property type="match status" value="1"/>
</dbReference>
<dbReference type="InterPro" id="IPR044765">
    <property type="entry name" value="DDX47/Rrp3_DEADc"/>
</dbReference>
<dbReference type="GO" id="GO:0005829">
    <property type="term" value="C:cytosol"/>
    <property type="evidence" value="ECO:0007669"/>
    <property type="project" value="TreeGrafter"/>
</dbReference>
<dbReference type="InterPro" id="IPR050079">
    <property type="entry name" value="DEAD_box_RNA_helicase"/>
</dbReference>
<dbReference type="CDD" id="cd17954">
    <property type="entry name" value="DEADc_DDX47"/>
    <property type="match status" value="1"/>
</dbReference>
<accession>A0A067JQG1</accession>
<dbReference type="Pfam" id="PF00271">
    <property type="entry name" value="Helicase_C"/>
    <property type="match status" value="1"/>
</dbReference>
<evidence type="ECO:0000256" key="1">
    <source>
        <dbReference type="ARBA" id="ARBA00004123"/>
    </source>
</evidence>
<keyword evidence="6" id="KW-0694">RNA-binding</keyword>
<feature type="domain" description="Helicase C-terminal" evidence="13">
    <location>
        <begin position="226"/>
        <end position="386"/>
    </location>
</feature>
<evidence type="ECO:0000256" key="11">
    <source>
        <dbReference type="SAM" id="MobiDB-lite"/>
    </source>
</evidence>
<dbReference type="PROSITE" id="PS51192">
    <property type="entry name" value="HELICASE_ATP_BIND_1"/>
    <property type="match status" value="1"/>
</dbReference>
<sequence>MTEEKEEVSTFKKLGICEQLVEACDNLGWKNPTKIQIEAIPHALEGKDLIGLAQTGSGKTGAFALPILQSLLEASEKSVQAFFACVLSPTRELAIQIAEQFEALGSGIGVKCVVLVGGVDMVQQAIALGKRPHIVVGTPGRLMDHLSNTKGFSLRTLKYLVLDEADRLLNDDFEKSLDEILAIIPRERKTYLFSATMTKKVRKLQRACLRNPVKIEAASKYSTVDTLKQQYRFIPSKHKDCYLVYILTEMSGSTSMVFTRTCDSTMFLASVLRNLGLRAIPINGQMTQAKRLGALNKFKAGECNILIATDVASRGLDIPAVDMVINYDIPSNSKDYIHRVGRTARAGRSGIAISLVSQYEVEWYIHIEHLIGKKLVEFPAQEEEVLLLMERVMEAKRIANSTRKETGGRKRKGREDGEDEIEKYLRVKDKKFNRLKKR</sequence>
<dbReference type="SMART" id="SM00490">
    <property type="entry name" value="HELICc"/>
    <property type="match status" value="1"/>
</dbReference>
<dbReference type="PROSITE" id="PS00039">
    <property type="entry name" value="DEAD_ATP_HELICASE"/>
    <property type="match status" value="1"/>
</dbReference>
<dbReference type="InterPro" id="IPR014001">
    <property type="entry name" value="Helicase_ATP-bd"/>
</dbReference>
<dbReference type="Gene3D" id="3.40.50.300">
    <property type="entry name" value="P-loop containing nucleotide triphosphate hydrolases"/>
    <property type="match status" value="2"/>
</dbReference>
<dbReference type="InterPro" id="IPR027417">
    <property type="entry name" value="P-loop_NTPase"/>
</dbReference>
<feature type="compositionally biased region" description="Basic and acidic residues" evidence="11">
    <location>
        <begin position="399"/>
        <end position="408"/>
    </location>
</feature>
<feature type="region of interest" description="Disordered" evidence="11">
    <location>
        <begin position="399"/>
        <end position="418"/>
    </location>
</feature>
<evidence type="ECO:0000256" key="3">
    <source>
        <dbReference type="ARBA" id="ARBA00022801"/>
    </source>
</evidence>
<name>A0A067JQG1_JATCU</name>
<dbReference type="GO" id="GO:0005524">
    <property type="term" value="F:ATP binding"/>
    <property type="evidence" value="ECO:0007669"/>
    <property type="project" value="UniProtKB-KW"/>
</dbReference>
<proteinExistence type="inferred from homology"/>
<dbReference type="InterPro" id="IPR011545">
    <property type="entry name" value="DEAD/DEAH_box_helicase_dom"/>
</dbReference>
<dbReference type="SUPFAM" id="SSF52540">
    <property type="entry name" value="P-loop containing nucleoside triphosphate hydrolases"/>
    <property type="match status" value="1"/>
</dbReference>
<dbReference type="EMBL" id="KK914999">
    <property type="protein sequence ID" value="KDP25083.1"/>
    <property type="molecule type" value="Genomic_DNA"/>
</dbReference>
<dbReference type="GO" id="GO:0005634">
    <property type="term" value="C:nucleus"/>
    <property type="evidence" value="ECO:0007669"/>
    <property type="project" value="UniProtKB-SubCell"/>
</dbReference>
<keyword evidence="4 10" id="KW-0347">Helicase</keyword>
<dbReference type="InterPro" id="IPR014014">
    <property type="entry name" value="RNA_helicase_DEAD_Q_motif"/>
</dbReference>
<evidence type="ECO:0000313" key="15">
    <source>
        <dbReference type="EMBL" id="KDP25083.1"/>
    </source>
</evidence>
<keyword evidence="7" id="KW-0539">Nucleus</keyword>
<gene>
    <name evidence="15" type="ORF">JCGZ_22618</name>
</gene>
<dbReference type="PANTHER" id="PTHR47959:SF24">
    <property type="entry name" value="ATP-DEPENDENT RNA HELICASE"/>
    <property type="match status" value="1"/>
</dbReference>
<dbReference type="Pfam" id="PF00270">
    <property type="entry name" value="DEAD"/>
    <property type="match status" value="1"/>
</dbReference>
<feature type="domain" description="Helicase ATP-binding" evidence="12">
    <location>
        <begin position="40"/>
        <end position="215"/>
    </location>
</feature>
<dbReference type="CDD" id="cd18787">
    <property type="entry name" value="SF2_C_DEAD"/>
    <property type="match status" value="1"/>
</dbReference>
<feature type="domain" description="DEAD-box RNA helicase Q" evidence="14">
    <location>
        <begin position="9"/>
        <end position="37"/>
    </location>
</feature>
<keyword evidence="3 10" id="KW-0378">Hydrolase</keyword>
<reference evidence="15 16" key="1">
    <citation type="journal article" date="2014" name="PLoS ONE">
        <title>Global Analysis of Gene Expression Profiles in Physic Nut (Jatropha curcas L.) Seedlings Exposed to Salt Stress.</title>
        <authorList>
            <person name="Zhang L."/>
            <person name="Zhang C."/>
            <person name="Wu P."/>
            <person name="Chen Y."/>
            <person name="Li M."/>
            <person name="Jiang H."/>
            <person name="Wu G."/>
        </authorList>
    </citation>
    <scope>NUCLEOTIDE SEQUENCE [LARGE SCALE GENOMIC DNA]</scope>
    <source>
        <strain evidence="16">cv. GZQX0401</strain>
        <tissue evidence="15">Young leaves</tissue>
    </source>
</reference>
<dbReference type="PROSITE" id="PS51194">
    <property type="entry name" value="HELICASE_CTER"/>
    <property type="match status" value="1"/>
</dbReference>
<comment type="similarity">
    <text evidence="8">Belongs to the DEAD box helicase family. DDX47/RRP3 subfamily.</text>
</comment>
<dbReference type="InterPro" id="IPR000629">
    <property type="entry name" value="RNA-helicase_DEAD-box_CS"/>
</dbReference>
<dbReference type="STRING" id="180498.A0A067JQG1"/>
<dbReference type="KEGG" id="jcu:105646177"/>
<evidence type="ECO:0008006" key="17">
    <source>
        <dbReference type="Google" id="ProtNLM"/>
    </source>
</evidence>
<evidence type="ECO:0000259" key="14">
    <source>
        <dbReference type="PROSITE" id="PS51195"/>
    </source>
</evidence>
<dbReference type="GO" id="GO:0003724">
    <property type="term" value="F:RNA helicase activity"/>
    <property type="evidence" value="ECO:0007669"/>
    <property type="project" value="InterPro"/>
</dbReference>
<dbReference type="AlphaFoldDB" id="A0A067JQG1"/>
<dbReference type="PANTHER" id="PTHR47959">
    <property type="entry name" value="ATP-DEPENDENT RNA HELICASE RHLE-RELATED"/>
    <property type="match status" value="1"/>
</dbReference>
<evidence type="ECO:0000256" key="9">
    <source>
        <dbReference type="PROSITE-ProRule" id="PRU00552"/>
    </source>
</evidence>
<dbReference type="SMART" id="SM00487">
    <property type="entry name" value="DEXDc"/>
    <property type="match status" value="1"/>
</dbReference>
<keyword evidence="16" id="KW-1185">Reference proteome</keyword>
<dbReference type="OrthoDB" id="10261904at2759"/>
<evidence type="ECO:0000256" key="4">
    <source>
        <dbReference type="ARBA" id="ARBA00022806"/>
    </source>
</evidence>
<evidence type="ECO:0000313" key="16">
    <source>
        <dbReference type="Proteomes" id="UP000027138"/>
    </source>
</evidence>
<dbReference type="Proteomes" id="UP000027138">
    <property type="component" value="Unassembled WGS sequence"/>
</dbReference>
<keyword evidence="2 10" id="KW-0547">Nucleotide-binding</keyword>
<evidence type="ECO:0000256" key="2">
    <source>
        <dbReference type="ARBA" id="ARBA00022741"/>
    </source>
</evidence>
<dbReference type="GO" id="GO:0016787">
    <property type="term" value="F:hydrolase activity"/>
    <property type="evidence" value="ECO:0007669"/>
    <property type="project" value="UniProtKB-KW"/>
</dbReference>
<dbReference type="InterPro" id="IPR001650">
    <property type="entry name" value="Helicase_C-like"/>
</dbReference>
<organism evidence="15 16">
    <name type="scientific">Jatropha curcas</name>
    <name type="common">Barbados nut</name>
    <dbReference type="NCBI Taxonomy" id="180498"/>
    <lineage>
        <taxon>Eukaryota</taxon>
        <taxon>Viridiplantae</taxon>
        <taxon>Streptophyta</taxon>
        <taxon>Embryophyta</taxon>
        <taxon>Tracheophyta</taxon>
        <taxon>Spermatophyta</taxon>
        <taxon>Magnoliopsida</taxon>
        <taxon>eudicotyledons</taxon>
        <taxon>Gunneridae</taxon>
        <taxon>Pentapetalae</taxon>
        <taxon>rosids</taxon>
        <taxon>fabids</taxon>
        <taxon>Malpighiales</taxon>
        <taxon>Euphorbiaceae</taxon>
        <taxon>Crotonoideae</taxon>
        <taxon>Jatropheae</taxon>
        <taxon>Jatropha</taxon>
    </lineage>
</organism>
<evidence type="ECO:0000256" key="7">
    <source>
        <dbReference type="ARBA" id="ARBA00023242"/>
    </source>
</evidence>
<evidence type="ECO:0000256" key="8">
    <source>
        <dbReference type="ARBA" id="ARBA00024350"/>
    </source>
</evidence>
<evidence type="ECO:0000256" key="10">
    <source>
        <dbReference type="RuleBase" id="RU000492"/>
    </source>
</evidence>
<evidence type="ECO:0000259" key="13">
    <source>
        <dbReference type="PROSITE" id="PS51194"/>
    </source>
</evidence>
<keyword evidence="5 10" id="KW-0067">ATP-binding</keyword>
<evidence type="ECO:0000256" key="6">
    <source>
        <dbReference type="ARBA" id="ARBA00022884"/>
    </source>
</evidence>
<protein>
    <recommendedName>
        <fullName evidence="17">RNA helicase</fullName>
    </recommendedName>
</protein>
<feature type="short sequence motif" description="Q motif" evidence="9">
    <location>
        <begin position="9"/>
        <end position="37"/>
    </location>
</feature>
<evidence type="ECO:0000259" key="12">
    <source>
        <dbReference type="PROSITE" id="PS51192"/>
    </source>
</evidence>
<dbReference type="GO" id="GO:0003723">
    <property type="term" value="F:RNA binding"/>
    <property type="evidence" value="ECO:0007669"/>
    <property type="project" value="UniProtKB-KW"/>
</dbReference>
<evidence type="ECO:0000256" key="5">
    <source>
        <dbReference type="ARBA" id="ARBA00022840"/>
    </source>
</evidence>
<comment type="subcellular location">
    <subcellularLocation>
        <location evidence="1">Nucleus</location>
    </subcellularLocation>
</comment>